<reference evidence="2 3" key="1">
    <citation type="journal article" date="2018" name="Sci. Rep.">
        <title>Comparative genomics provides insights into the lifestyle and reveals functional heterogeneity of dark septate endophytic fungi.</title>
        <authorList>
            <person name="Knapp D.G."/>
            <person name="Nemeth J.B."/>
            <person name="Barry K."/>
            <person name="Hainaut M."/>
            <person name="Henrissat B."/>
            <person name="Johnson J."/>
            <person name="Kuo A."/>
            <person name="Lim J.H.P."/>
            <person name="Lipzen A."/>
            <person name="Nolan M."/>
            <person name="Ohm R.A."/>
            <person name="Tamas L."/>
            <person name="Grigoriev I.V."/>
            <person name="Spatafora J.W."/>
            <person name="Nagy L.G."/>
            <person name="Kovacs G.M."/>
        </authorList>
    </citation>
    <scope>NUCLEOTIDE SEQUENCE [LARGE SCALE GENOMIC DNA]</scope>
    <source>
        <strain evidence="2 3">DSE2036</strain>
    </source>
</reference>
<protein>
    <recommendedName>
        <fullName evidence="4">Kinetochore complex Sim4 subunit Fta1-domain-containing protein</fullName>
    </recommendedName>
</protein>
<evidence type="ECO:0008006" key="4">
    <source>
        <dbReference type="Google" id="ProtNLM"/>
    </source>
</evidence>
<accession>A0A2V1DGH7</accession>
<dbReference type="EMBL" id="KZ805445">
    <property type="protein sequence ID" value="PVH97138.1"/>
    <property type="molecule type" value="Genomic_DNA"/>
</dbReference>
<name>A0A2V1DGH7_9PLEO</name>
<evidence type="ECO:0000313" key="2">
    <source>
        <dbReference type="EMBL" id="PVH97138.1"/>
    </source>
</evidence>
<sequence length="392" mass="43092">MADIPPYPLFNRTYTLYRVSPLHHGDQPLLHPPSLRTHAKRLKEQLKGDNVRGVEVDYAGTGDALPNLGPLQDCQWELIGDEDAWIDHHRQVVEPDASQLSSAMTVEQARGIQVTLGYEKQSYNALLLRDPARTTVPEPFTHLPLLLVKMPAPVRDIFLTYIRTSFDAHVVPMKLPSAFLTSSLETYFRHLSAPTSTQSIPDVIRQLQIQLSFPNATSLLKHVDITIAGRHVSGFVDRGKAMNGSKDKPFATALSSYIKTHLALDTSHPKVQISKITCGGFTLTTERLKLVAPETSSDVSFESSAPDTSAGQQAVDELYRSLVEEATSTGRFLPQDSTEDVASSTPASAASKNQPDRRKRAISSAAAGNNTTKRSKAKGRGNERRDQEMVDA</sequence>
<feature type="compositionally biased region" description="Basic and acidic residues" evidence="1">
    <location>
        <begin position="380"/>
        <end position="392"/>
    </location>
</feature>
<evidence type="ECO:0000313" key="3">
    <source>
        <dbReference type="Proteomes" id="UP000244855"/>
    </source>
</evidence>
<proteinExistence type="predicted"/>
<evidence type="ECO:0000256" key="1">
    <source>
        <dbReference type="SAM" id="MobiDB-lite"/>
    </source>
</evidence>
<dbReference type="Pfam" id="PF13092">
    <property type="entry name" value="CENP-L"/>
    <property type="match status" value="1"/>
</dbReference>
<feature type="compositionally biased region" description="Polar residues" evidence="1">
    <location>
        <begin position="340"/>
        <end position="353"/>
    </location>
</feature>
<feature type="region of interest" description="Disordered" evidence="1">
    <location>
        <begin position="329"/>
        <end position="392"/>
    </location>
</feature>
<dbReference type="InterPro" id="IPR025204">
    <property type="entry name" value="CENP-L"/>
</dbReference>
<organism evidence="2 3">
    <name type="scientific">Periconia macrospinosa</name>
    <dbReference type="NCBI Taxonomy" id="97972"/>
    <lineage>
        <taxon>Eukaryota</taxon>
        <taxon>Fungi</taxon>
        <taxon>Dikarya</taxon>
        <taxon>Ascomycota</taxon>
        <taxon>Pezizomycotina</taxon>
        <taxon>Dothideomycetes</taxon>
        <taxon>Pleosporomycetidae</taxon>
        <taxon>Pleosporales</taxon>
        <taxon>Massarineae</taxon>
        <taxon>Periconiaceae</taxon>
        <taxon>Periconia</taxon>
    </lineage>
</organism>
<dbReference type="OrthoDB" id="8864979at2759"/>
<dbReference type="STRING" id="97972.A0A2V1DGH7"/>
<dbReference type="Proteomes" id="UP000244855">
    <property type="component" value="Unassembled WGS sequence"/>
</dbReference>
<dbReference type="AlphaFoldDB" id="A0A2V1DGH7"/>
<gene>
    <name evidence="2" type="ORF">DM02DRAFT_92040</name>
</gene>
<keyword evidence="3" id="KW-1185">Reference proteome</keyword>